<dbReference type="EMBL" id="OZ035825">
    <property type="protein sequence ID" value="CAL1602634.1"/>
    <property type="molecule type" value="Genomic_DNA"/>
</dbReference>
<evidence type="ECO:0000313" key="3">
    <source>
        <dbReference type="Proteomes" id="UP001497482"/>
    </source>
</evidence>
<feature type="region of interest" description="Disordered" evidence="1">
    <location>
        <begin position="53"/>
        <end position="72"/>
    </location>
</feature>
<evidence type="ECO:0000313" key="2">
    <source>
        <dbReference type="EMBL" id="CAL1602634.1"/>
    </source>
</evidence>
<sequence>MVKASPTLKLSSSVSQDPPQTSVWTWSQMILHKLQSGPGPRCESLRSDWSKELPRNFRSDQSMGEPWDLKTE</sequence>
<feature type="compositionally biased region" description="Polar residues" evidence="1">
    <location>
        <begin position="8"/>
        <end position="21"/>
    </location>
</feature>
<proteinExistence type="predicted"/>
<reference evidence="2 3" key="1">
    <citation type="submission" date="2024-04" db="EMBL/GenBank/DDBJ databases">
        <authorList>
            <person name="Waldvogel A.-M."/>
            <person name="Schoenle A."/>
        </authorList>
    </citation>
    <scope>NUCLEOTIDE SEQUENCE [LARGE SCALE GENOMIC DNA]</scope>
</reference>
<gene>
    <name evidence="2" type="ORF">KC01_LOCUS30383</name>
</gene>
<evidence type="ECO:0000256" key="1">
    <source>
        <dbReference type="SAM" id="MobiDB-lite"/>
    </source>
</evidence>
<dbReference type="AlphaFoldDB" id="A0AAV2LSD7"/>
<name>A0AAV2LSD7_KNICA</name>
<dbReference type="Proteomes" id="UP001497482">
    <property type="component" value="Chromosome 3"/>
</dbReference>
<keyword evidence="3" id="KW-1185">Reference proteome</keyword>
<protein>
    <submittedName>
        <fullName evidence="2">Uncharacterized protein</fullName>
    </submittedName>
</protein>
<organism evidence="2 3">
    <name type="scientific">Knipowitschia caucasica</name>
    <name type="common">Caucasian dwarf goby</name>
    <name type="synonym">Pomatoschistus caucasicus</name>
    <dbReference type="NCBI Taxonomy" id="637954"/>
    <lineage>
        <taxon>Eukaryota</taxon>
        <taxon>Metazoa</taxon>
        <taxon>Chordata</taxon>
        <taxon>Craniata</taxon>
        <taxon>Vertebrata</taxon>
        <taxon>Euteleostomi</taxon>
        <taxon>Actinopterygii</taxon>
        <taxon>Neopterygii</taxon>
        <taxon>Teleostei</taxon>
        <taxon>Neoteleostei</taxon>
        <taxon>Acanthomorphata</taxon>
        <taxon>Gobiaria</taxon>
        <taxon>Gobiiformes</taxon>
        <taxon>Gobioidei</taxon>
        <taxon>Gobiidae</taxon>
        <taxon>Gobiinae</taxon>
        <taxon>Knipowitschia</taxon>
    </lineage>
</organism>
<feature type="region of interest" description="Disordered" evidence="1">
    <location>
        <begin position="1"/>
        <end position="21"/>
    </location>
</feature>
<accession>A0AAV2LSD7</accession>